<dbReference type="Gene3D" id="3.10.420.10">
    <property type="entry name" value="SecB-like"/>
    <property type="match status" value="1"/>
</dbReference>
<dbReference type="Pfam" id="PF02556">
    <property type="entry name" value="SecB"/>
    <property type="match status" value="1"/>
</dbReference>
<dbReference type="SUPFAM" id="SSF54611">
    <property type="entry name" value="SecB-like"/>
    <property type="match status" value="1"/>
</dbReference>
<dbReference type="InterPro" id="IPR003708">
    <property type="entry name" value="SecB"/>
</dbReference>
<reference evidence="5 6" key="1">
    <citation type="submission" date="2019-08" db="EMBL/GenBank/DDBJ databases">
        <title>Genomes of Subsaximicrobium wynnwilliamsii strains.</title>
        <authorList>
            <person name="Bowman J.P."/>
        </authorList>
    </citation>
    <scope>NUCLEOTIDE SEQUENCE [LARGE SCALE GENOMIC DNA]</scope>
    <source>
        <strain evidence="5 6">2-80-2</strain>
    </source>
</reference>
<evidence type="ECO:0000313" key="5">
    <source>
        <dbReference type="EMBL" id="TXD90831.1"/>
    </source>
</evidence>
<dbReference type="GO" id="GO:0015031">
    <property type="term" value="P:protein transport"/>
    <property type="evidence" value="ECO:0007669"/>
    <property type="project" value="UniProtKB-KW"/>
</dbReference>
<dbReference type="GO" id="GO:0051082">
    <property type="term" value="F:unfolded protein binding"/>
    <property type="evidence" value="ECO:0007669"/>
    <property type="project" value="InterPro"/>
</dbReference>
<evidence type="ECO:0000256" key="1">
    <source>
        <dbReference type="ARBA" id="ARBA00009990"/>
    </source>
</evidence>
<dbReference type="RefSeq" id="WP_147084933.1">
    <property type="nucleotide sequence ID" value="NZ_VORM01000001.1"/>
</dbReference>
<keyword evidence="6" id="KW-1185">Reference proteome</keyword>
<comment type="caution">
    <text evidence="5">The sequence shown here is derived from an EMBL/GenBank/DDBJ whole genome shotgun (WGS) entry which is preliminary data.</text>
</comment>
<sequence>MKIQLDNWKVINVNFSSLKDEPREDNSFDLSTGHFFPKEIDKSFGVGFEIEIKDKFFDLFVEAIFMFKLDEDITEEFKLSNFPKINAPAIAFPFLRAYVSNLTLQSGFDPVILPSINFVQFAKDKQESEAE</sequence>
<evidence type="ECO:0000256" key="4">
    <source>
        <dbReference type="ARBA" id="ARBA00023010"/>
    </source>
</evidence>
<keyword evidence="3" id="KW-0653">Protein transport</keyword>
<accession>A0A5C6ZKI1</accession>
<dbReference type="AlphaFoldDB" id="A0A5C6ZKI1"/>
<keyword evidence="2" id="KW-0813">Transport</keyword>
<dbReference type="Proteomes" id="UP000321578">
    <property type="component" value="Unassembled WGS sequence"/>
</dbReference>
<dbReference type="InterPro" id="IPR035958">
    <property type="entry name" value="SecB-like_sf"/>
</dbReference>
<organism evidence="5 6">
    <name type="scientific">Subsaximicrobium wynnwilliamsii</name>
    <dbReference type="NCBI Taxonomy" id="291179"/>
    <lineage>
        <taxon>Bacteria</taxon>
        <taxon>Pseudomonadati</taxon>
        <taxon>Bacteroidota</taxon>
        <taxon>Flavobacteriia</taxon>
        <taxon>Flavobacteriales</taxon>
        <taxon>Flavobacteriaceae</taxon>
        <taxon>Subsaximicrobium</taxon>
    </lineage>
</organism>
<keyword evidence="4" id="KW-0811">Translocation</keyword>
<evidence type="ECO:0000256" key="2">
    <source>
        <dbReference type="ARBA" id="ARBA00022448"/>
    </source>
</evidence>
<evidence type="ECO:0000313" key="6">
    <source>
        <dbReference type="Proteomes" id="UP000321578"/>
    </source>
</evidence>
<dbReference type="EMBL" id="VORO01000002">
    <property type="protein sequence ID" value="TXD90831.1"/>
    <property type="molecule type" value="Genomic_DNA"/>
</dbReference>
<gene>
    <name evidence="5" type="ORF">ESY86_02400</name>
</gene>
<comment type="similarity">
    <text evidence="1">Belongs to the SecB family.</text>
</comment>
<name>A0A5C6ZKI1_9FLAO</name>
<dbReference type="OrthoDB" id="983047at2"/>
<dbReference type="GO" id="GO:0051262">
    <property type="term" value="P:protein tetramerization"/>
    <property type="evidence" value="ECO:0007669"/>
    <property type="project" value="InterPro"/>
</dbReference>
<proteinExistence type="inferred from homology"/>
<protein>
    <submittedName>
        <fullName evidence="5">Protein-export chaperone SecB</fullName>
    </submittedName>
</protein>
<evidence type="ECO:0000256" key="3">
    <source>
        <dbReference type="ARBA" id="ARBA00022927"/>
    </source>
</evidence>